<feature type="transmembrane region" description="Helical" evidence="1">
    <location>
        <begin position="371"/>
        <end position="393"/>
    </location>
</feature>
<feature type="chain" id="PRO_5042855884" description="G-protein coupled receptors family 2 profile 2 domain-containing protein" evidence="2">
    <location>
        <begin position="16"/>
        <end position="642"/>
    </location>
</feature>
<keyword evidence="2" id="KW-0732">Signal</keyword>
<dbReference type="Proteomes" id="UP001378592">
    <property type="component" value="Unassembled WGS sequence"/>
</dbReference>
<comment type="caution">
    <text evidence="3">The sequence shown here is derived from an EMBL/GenBank/DDBJ whole genome shotgun (WGS) entry which is preliminary data.</text>
</comment>
<name>A0AAN9VHV4_9ORTH</name>
<proteinExistence type="predicted"/>
<sequence>MRTLCALLLVTLARAEVTFYATKCCGAFEMLAGDGQSCVVAPWPRNYTLQLQQRSDLTAIELQPGVLPWVRHWMPPGLSLDRKADAYLSYLPRLRAKSSVRAVAEATQWDERRAEAEGAAYWRRRVVFTKYGGAVRRESFHAVTATVRSFACCVDAARPPLAPFALVVEKDCDVDECASKCCEEGKVAEAKGEGWKCREDARGNWSPDTSSFARFLPADLPLERRRGLKCGSAPKRGLRLTPGDAREAYLLRRRYHNFLFSSWGTCVDFERRGNESSGEILIYCEVSRITRGVYWMLRPLCFLSGSLLVVALLSVVCDSGMRRKAHGWCLACHAVCLLAFNLGQMAYYLLISDEIDGFGYVAFHLKKICTRFALSMYFVSMAANCWLTALCFNMTLGFGKLQMARPGSGDRWRFVGLSIFAWGLPALMLALCSHAFESDAKSQKWFSPSLMETRTCFNELAYTKLKNIYSLADPSIKPGTALFYYGPVCSLVVVNAICIARTLRRVQFLRRGNSVLHRDDDKVRLTEAGLPRADNARNRGGVRSAVADAKTIRLYVKMLLMTGLVEMLAETLAWITKIYSEREHFSFEDHALSYRATGFVADCFRAGCVAWLAAPEGGYFGALRSLLGGGGREGARKKRAFS</sequence>
<evidence type="ECO:0000256" key="1">
    <source>
        <dbReference type="SAM" id="Phobius"/>
    </source>
</evidence>
<dbReference type="PANTHER" id="PTHR46953">
    <property type="entry name" value="G-PROTEIN COUPLED RECEPTOR MTH-LIKE 1-RELATED"/>
    <property type="match status" value="1"/>
</dbReference>
<reference evidence="3 4" key="1">
    <citation type="submission" date="2024-03" db="EMBL/GenBank/DDBJ databases">
        <title>The genome assembly and annotation of the cricket Gryllus longicercus Weissman &amp; Gray.</title>
        <authorList>
            <person name="Szrajer S."/>
            <person name="Gray D."/>
            <person name="Ylla G."/>
        </authorList>
    </citation>
    <scope>NUCLEOTIDE SEQUENCE [LARGE SCALE GENOMIC DNA]</scope>
    <source>
        <strain evidence="3">DAG 2021-001</strain>
        <tissue evidence="3">Whole body minus gut</tissue>
    </source>
</reference>
<organism evidence="3 4">
    <name type="scientific">Gryllus longicercus</name>
    <dbReference type="NCBI Taxonomy" id="2509291"/>
    <lineage>
        <taxon>Eukaryota</taxon>
        <taxon>Metazoa</taxon>
        <taxon>Ecdysozoa</taxon>
        <taxon>Arthropoda</taxon>
        <taxon>Hexapoda</taxon>
        <taxon>Insecta</taxon>
        <taxon>Pterygota</taxon>
        <taxon>Neoptera</taxon>
        <taxon>Polyneoptera</taxon>
        <taxon>Orthoptera</taxon>
        <taxon>Ensifera</taxon>
        <taxon>Gryllidea</taxon>
        <taxon>Grylloidea</taxon>
        <taxon>Gryllidae</taxon>
        <taxon>Gryllinae</taxon>
        <taxon>Gryllus</taxon>
    </lineage>
</organism>
<feature type="transmembrane region" description="Helical" evidence="1">
    <location>
        <begin position="328"/>
        <end position="351"/>
    </location>
</feature>
<accession>A0AAN9VHV4</accession>
<evidence type="ECO:0000313" key="3">
    <source>
        <dbReference type="EMBL" id="KAK7861677.1"/>
    </source>
</evidence>
<feature type="signal peptide" evidence="2">
    <location>
        <begin position="1"/>
        <end position="15"/>
    </location>
</feature>
<protein>
    <recommendedName>
        <fullName evidence="5">G-protein coupled receptors family 2 profile 2 domain-containing protein</fullName>
    </recommendedName>
</protein>
<feature type="transmembrane region" description="Helical" evidence="1">
    <location>
        <begin position="293"/>
        <end position="316"/>
    </location>
</feature>
<evidence type="ECO:0008006" key="5">
    <source>
        <dbReference type="Google" id="ProtNLM"/>
    </source>
</evidence>
<keyword evidence="4" id="KW-1185">Reference proteome</keyword>
<dbReference type="AlphaFoldDB" id="A0AAN9VHV4"/>
<dbReference type="PANTHER" id="PTHR46953:SF1">
    <property type="entry name" value="G-PROTEIN COUPLED RECEPTOR MTH-LIKE 1-RELATED"/>
    <property type="match status" value="1"/>
</dbReference>
<gene>
    <name evidence="3" type="ORF">R5R35_005354</name>
</gene>
<evidence type="ECO:0000313" key="4">
    <source>
        <dbReference type="Proteomes" id="UP001378592"/>
    </source>
</evidence>
<dbReference type="Gene3D" id="1.20.1070.10">
    <property type="entry name" value="Rhodopsin 7-helix transmembrane proteins"/>
    <property type="match status" value="1"/>
</dbReference>
<feature type="transmembrane region" description="Helical" evidence="1">
    <location>
        <begin position="482"/>
        <end position="503"/>
    </location>
</feature>
<keyword evidence="1" id="KW-0812">Transmembrane</keyword>
<feature type="transmembrane region" description="Helical" evidence="1">
    <location>
        <begin position="414"/>
        <end position="436"/>
    </location>
</feature>
<keyword evidence="1" id="KW-1133">Transmembrane helix</keyword>
<keyword evidence="1" id="KW-0472">Membrane</keyword>
<evidence type="ECO:0000256" key="2">
    <source>
        <dbReference type="SAM" id="SignalP"/>
    </source>
</evidence>
<dbReference type="InterPro" id="IPR052808">
    <property type="entry name" value="GPCR_Mth-like"/>
</dbReference>
<dbReference type="EMBL" id="JAZDUA010000307">
    <property type="protein sequence ID" value="KAK7861677.1"/>
    <property type="molecule type" value="Genomic_DNA"/>
</dbReference>